<name>D0NBU0_PHYIT</name>
<dbReference type="eggNOG" id="ENOG502RDPN">
    <property type="taxonomic scope" value="Eukaryota"/>
</dbReference>
<dbReference type="OrthoDB" id="96069at2759"/>
<protein>
    <submittedName>
        <fullName evidence="1">Uncharacterized protein</fullName>
    </submittedName>
</protein>
<dbReference type="HOGENOM" id="CLU_1700148_0_0_1"/>
<organism evidence="1 2">
    <name type="scientific">Phytophthora infestans (strain T30-4)</name>
    <name type="common">Potato late blight agent</name>
    <dbReference type="NCBI Taxonomy" id="403677"/>
    <lineage>
        <taxon>Eukaryota</taxon>
        <taxon>Sar</taxon>
        <taxon>Stramenopiles</taxon>
        <taxon>Oomycota</taxon>
        <taxon>Peronosporomycetes</taxon>
        <taxon>Peronosporales</taxon>
        <taxon>Peronosporaceae</taxon>
        <taxon>Phytophthora</taxon>
    </lineage>
</organism>
<dbReference type="GeneID" id="9470496"/>
<dbReference type="AlphaFoldDB" id="D0NBU0"/>
<accession>D0NBU0</accession>
<proteinExistence type="predicted"/>
<dbReference type="InParanoid" id="D0NBU0"/>
<sequence length="125" mass="14623">MTAEALSTTPVPQPHSHEKNWILTLQCQSYVKQVKGVQFLRKYIEPNRIVIIKADMMMLNNEGLHFRDQKWTIISRAQTNPKACVVRNVVLKNLNWKLREHTTHLQDQLIEETQKNGMMLLMTAQ</sequence>
<dbReference type="KEGG" id="pif:PITG_09149"/>
<evidence type="ECO:0000313" key="1">
    <source>
        <dbReference type="EMBL" id="EEY55245.1"/>
    </source>
</evidence>
<dbReference type="VEuPathDB" id="FungiDB:PITG_09149"/>
<dbReference type="EMBL" id="DS028131">
    <property type="protein sequence ID" value="EEY55245.1"/>
    <property type="molecule type" value="Genomic_DNA"/>
</dbReference>
<gene>
    <name evidence="1" type="ORF">PITG_09149</name>
</gene>
<evidence type="ECO:0000313" key="2">
    <source>
        <dbReference type="Proteomes" id="UP000006643"/>
    </source>
</evidence>
<keyword evidence="2" id="KW-1185">Reference proteome</keyword>
<reference evidence="2" key="1">
    <citation type="journal article" date="2009" name="Nature">
        <title>Genome sequence and analysis of the Irish potato famine pathogen Phytophthora infestans.</title>
        <authorList>
            <consortium name="The Broad Institute Genome Sequencing Platform"/>
            <person name="Haas B.J."/>
            <person name="Kamoun S."/>
            <person name="Zody M.C."/>
            <person name="Jiang R.H."/>
            <person name="Handsaker R.E."/>
            <person name="Cano L.M."/>
            <person name="Grabherr M."/>
            <person name="Kodira C.D."/>
            <person name="Raffaele S."/>
            <person name="Torto-Alalibo T."/>
            <person name="Bozkurt T.O."/>
            <person name="Ah-Fong A.M."/>
            <person name="Alvarado L."/>
            <person name="Anderson V.L."/>
            <person name="Armstrong M.R."/>
            <person name="Avrova A."/>
            <person name="Baxter L."/>
            <person name="Beynon J."/>
            <person name="Boevink P.C."/>
            <person name="Bollmann S.R."/>
            <person name="Bos J.I."/>
            <person name="Bulone V."/>
            <person name="Cai G."/>
            <person name="Cakir C."/>
            <person name="Carrington J.C."/>
            <person name="Chawner M."/>
            <person name="Conti L."/>
            <person name="Costanzo S."/>
            <person name="Ewan R."/>
            <person name="Fahlgren N."/>
            <person name="Fischbach M.A."/>
            <person name="Fugelstad J."/>
            <person name="Gilroy E.M."/>
            <person name="Gnerre S."/>
            <person name="Green P.J."/>
            <person name="Grenville-Briggs L.J."/>
            <person name="Griffith J."/>
            <person name="Grunwald N.J."/>
            <person name="Horn K."/>
            <person name="Horner N.R."/>
            <person name="Hu C.H."/>
            <person name="Huitema E."/>
            <person name="Jeong D.H."/>
            <person name="Jones A.M."/>
            <person name="Jones J.D."/>
            <person name="Jones R.W."/>
            <person name="Karlsson E.K."/>
            <person name="Kunjeti S.G."/>
            <person name="Lamour K."/>
            <person name="Liu Z."/>
            <person name="Ma L."/>
            <person name="Maclean D."/>
            <person name="Chibucos M.C."/>
            <person name="McDonald H."/>
            <person name="McWalters J."/>
            <person name="Meijer H.J."/>
            <person name="Morgan W."/>
            <person name="Morris P.F."/>
            <person name="Munro C.A."/>
            <person name="O'Neill K."/>
            <person name="Ospina-Giraldo M."/>
            <person name="Pinzon A."/>
            <person name="Pritchard L."/>
            <person name="Ramsahoye B."/>
            <person name="Ren Q."/>
            <person name="Restrepo S."/>
            <person name="Roy S."/>
            <person name="Sadanandom A."/>
            <person name="Savidor A."/>
            <person name="Schornack S."/>
            <person name="Schwartz D.C."/>
            <person name="Schumann U.D."/>
            <person name="Schwessinger B."/>
            <person name="Seyer L."/>
            <person name="Sharpe T."/>
            <person name="Silvar C."/>
            <person name="Song J."/>
            <person name="Studholme D.J."/>
            <person name="Sykes S."/>
            <person name="Thines M."/>
            <person name="van de Vondervoort P.J."/>
            <person name="Phuntumart V."/>
            <person name="Wawra S."/>
            <person name="Weide R."/>
            <person name="Win J."/>
            <person name="Young C."/>
            <person name="Zhou S."/>
            <person name="Fry W."/>
            <person name="Meyers B.C."/>
            <person name="van West P."/>
            <person name="Ristaino J."/>
            <person name="Govers F."/>
            <person name="Birch P.R."/>
            <person name="Whisson S.C."/>
            <person name="Judelson H.S."/>
            <person name="Nusbaum C."/>
        </authorList>
    </citation>
    <scope>NUCLEOTIDE SEQUENCE [LARGE SCALE GENOMIC DNA]</scope>
    <source>
        <strain evidence="2">T30-4</strain>
    </source>
</reference>
<dbReference type="RefSeq" id="XP_002903469.1">
    <property type="nucleotide sequence ID" value="XM_002903423.1"/>
</dbReference>
<dbReference type="Proteomes" id="UP000006643">
    <property type="component" value="Unassembled WGS sequence"/>
</dbReference>